<dbReference type="InterPro" id="IPR001054">
    <property type="entry name" value="A/G_cyclase"/>
</dbReference>
<accession>K0S4L6</accession>
<feature type="compositionally biased region" description="Polar residues" evidence="1">
    <location>
        <begin position="117"/>
        <end position="126"/>
    </location>
</feature>
<dbReference type="CDD" id="cd07302">
    <property type="entry name" value="CHD"/>
    <property type="match status" value="1"/>
</dbReference>
<comment type="caution">
    <text evidence="3">The sequence shown here is derived from an EMBL/GenBank/DDBJ whole genome shotgun (WGS) entry which is preliminary data.</text>
</comment>
<dbReference type="PANTHER" id="PTHR43081:SF19">
    <property type="entry name" value="PH-SENSITIVE ADENYLATE CYCLASE RV1264"/>
    <property type="match status" value="1"/>
</dbReference>
<gene>
    <name evidence="3" type="ORF">THAOC_24343</name>
</gene>
<evidence type="ECO:0000256" key="1">
    <source>
        <dbReference type="SAM" id="MobiDB-lite"/>
    </source>
</evidence>
<dbReference type="InterPro" id="IPR050697">
    <property type="entry name" value="Adenylyl/Guanylyl_Cyclase_3/4"/>
</dbReference>
<feature type="compositionally biased region" description="Polar residues" evidence="1">
    <location>
        <begin position="724"/>
        <end position="740"/>
    </location>
</feature>
<dbReference type="AlphaFoldDB" id="K0S4L6"/>
<feature type="domain" description="Guanylate cyclase" evidence="2">
    <location>
        <begin position="515"/>
        <end position="634"/>
    </location>
</feature>
<dbReference type="InterPro" id="IPR029787">
    <property type="entry name" value="Nucleotide_cyclase"/>
</dbReference>
<feature type="region of interest" description="Disordered" evidence="1">
    <location>
        <begin position="107"/>
        <end position="126"/>
    </location>
</feature>
<dbReference type="Proteomes" id="UP000266841">
    <property type="component" value="Unassembled WGS sequence"/>
</dbReference>
<protein>
    <recommendedName>
        <fullName evidence="2">Guanylate cyclase domain-containing protein</fullName>
    </recommendedName>
</protein>
<dbReference type="GO" id="GO:0035556">
    <property type="term" value="P:intracellular signal transduction"/>
    <property type="evidence" value="ECO:0007669"/>
    <property type="project" value="InterPro"/>
</dbReference>
<feature type="compositionally biased region" description="Basic and acidic residues" evidence="1">
    <location>
        <begin position="1"/>
        <end position="37"/>
    </location>
</feature>
<evidence type="ECO:0000313" key="3">
    <source>
        <dbReference type="EMBL" id="EJK55871.1"/>
    </source>
</evidence>
<proteinExistence type="predicted"/>
<sequence length="769" mass="84636">MANQRGREYTDEALHPVKFEDDMQSRRRTTSRSEGRRTQGSCGQSETSSSNLFKDIDISRNHGHGTLPIPGRESHTADLQEFDRYVDLIRRADRSITDLLWDDDDESDYVSDGDSIESGNYDSSDSSVRDVAGSLAKIALASAAGASIKQPSRRMVPRCIDTGGLIDDKKADDKKADDDATNDSGKDVEKCQYPFNAKFWEFVRGILTEAVPVGFEELPNKDDVARKNHEDATRFLNKVIAISPLNPIQPAALAQLGGFDEEVVLAELFYGVLVGLVAMKFAPECWQCGSAVSDFDMLGRIPSRMMCNGCGADNFLDSLDGIKCQFLLNSDVLYILAENYACTPSKKSMSYTRLFAAVPATSTGSGYSYCVGTGGDNEIAPALGPGRYRMHCPVAKTDNYLVVRGEARACDEATKLRLKVSDLVYNHKSSTKRRVVEVPHGKIQFDIMPDTRSLFVLWVQSDEDSKTLMHLPEEERPNFTSASRVLHHSIFNSLFQDTQIVAVQRSQFLSIENAVLVFTDIVESTSMYANLGDGPAFKIVRKHFQVLFGAFTKNGGRVVKTIGDAVFASFNTGKAALAAVAEAMILLSSIGVRPDTQKQLEIRVGIHCGRATVVPLNGVNDYFGQTTNIAARVQSAAKSSECFVTESVLEDDDAALEFARITSDSMPFKATPSTEMTLKGVDGKVKARGFRWLGRSRRESDLSGSFMGYHNRKGHKFARREESSSCTNGDDSDSFVTSSFIERPAAMGKRRSSTMDTPQEETTSDHVVY</sequence>
<dbReference type="EMBL" id="AGNL01033025">
    <property type="protein sequence ID" value="EJK55871.1"/>
    <property type="molecule type" value="Genomic_DNA"/>
</dbReference>
<feature type="region of interest" description="Disordered" evidence="1">
    <location>
        <begin position="1"/>
        <end position="73"/>
    </location>
</feature>
<dbReference type="SMART" id="SM00044">
    <property type="entry name" value="CYCc"/>
    <property type="match status" value="1"/>
</dbReference>
<dbReference type="PROSITE" id="PS50125">
    <property type="entry name" value="GUANYLATE_CYCLASE_2"/>
    <property type="match status" value="1"/>
</dbReference>
<dbReference type="OrthoDB" id="2021138at2759"/>
<reference evidence="3 4" key="1">
    <citation type="journal article" date="2012" name="Genome Biol.">
        <title>Genome and low-iron response of an oceanic diatom adapted to chronic iron limitation.</title>
        <authorList>
            <person name="Lommer M."/>
            <person name="Specht M."/>
            <person name="Roy A.S."/>
            <person name="Kraemer L."/>
            <person name="Andreson R."/>
            <person name="Gutowska M.A."/>
            <person name="Wolf J."/>
            <person name="Bergner S.V."/>
            <person name="Schilhabel M.B."/>
            <person name="Klostermeier U.C."/>
            <person name="Beiko R.G."/>
            <person name="Rosenstiel P."/>
            <person name="Hippler M."/>
            <person name="Laroche J."/>
        </authorList>
    </citation>
    <scope>NUCLEOTIDE SEQUENCE [LARGE SCALE GENOMIC DNA]</scope>
    <source>
        <strain evidence="3 4">CCMP1005</strain>
    </source>
</reference>
<dbReference type="PANTHER" id="PTHR43081">
    <property type="entry name" value="ADENYLATE CYCLASE, TERMINAL-DIFFERENTIATION SPECIFIC-RELATED"/>
    <property type="match status" value="1"/>
</dbReference>
<dbReference type="GO" id="GO:0006171">
    <property type="term" value="P:cAMP biosynthetic process"/>
    <property type="evidence" value="ECO:0007669"/>
    <property type="project" value="TreeGrafter"/>
</dbReference>
<dbReference type="Gene3D" id="3.30.70.1230">
    <property type="entry name" value="Nucleotide cyclase"/>
    <property type="match status" value="1"/>
</dbReference>
<dbReference type="SUPFAM" id="SSF55073">
    <property type="entry name" value="Nucleotide cyclase"/>
    <property type="match status" value="1"/>
</dbReference>
<organism evidence="3 4">
    <name type="scientific">Thalassiosira oceanica</name>
    <name type="common">Marine diatom</name>
    <dbReference type="NCBI Taxonomy" id="159749"/>
    <lineage>
        <taxon>Eukaryota</taxon>
        <taxon>Sar</taxon>
        <taxon>Stramenopiles</taxon>
        <taxon>Ochrophyta</taxon>
        <taxon>Bacillariophyta</taxon>
        <taxon>Coscinodiscophyceae</taxon>
        <taxon>Thalassiosirophycidae</taxon>
        <taxon>Thalassiosirales</taxon>
        <taxon>Thalassiosiraceae</taxon>
        <taxon>Thalassiosira</taxon>
    </lineage>
</organism>
<feature type="region of interest" description="Disordered" evidence="1">
    <location>
        <begin position="717"/>
        <end position="769"/>
    </location>
</feature>
<dbReference type="Pfam" id="PF00211">
    <property type="entry name" value="Guanylate_cyc"/>
    <property type="match status" value="1"/>
</dbReference>
<evidence type="ECO:0000259" key="2">
    <source>
        <dbReference type="PROSITE" id="PS50125"/>
    </source>
</evidence>
<name>K0S4L6_THAOC</name>
<evidence type="ECO:0000313" key="4">
    <source>
        <dbReference type="Proteomes" id="UP000266841"/>
    </source>
</evidence>
<keyword evidence="4" id="KW-1185">Reference proteome</keyword>
<feature type="compositionally biased region" description="Polar residues" evidence="1">
    <location>
        <begin position="42"/>
        <end position="52"/>
    </location>
</feature>